<dbReference type="GO" id="GO:0006313">
    <property type="term" value="P:DNA transposition"/>
    <property type="evidence" value="ECO:0007669"/>
    <property type="project" value="InterPro"/>
</dbReference>
<dbReference type="InterPro" id="IPR002525">
    <property type="entry name" value="Transp_IS110-like_N"/>
</dbReference>
<feature type="domain" description="Transposase IS110-like N-terminal" evidence="1">
    <location>
        <begin position="11"/>
        <end position="148"/>
    </location>
</feature>
<name>A0A239K964_9PSED</name>
<evidence type="ECO:0000313" key="3">
    <source>
        <dbReference type="EMBL" id="SNT14212.1"/>
    </source>
</evidence>
<dbReference type="NCBIfam" id="NF033542">
    <property type="entry name" value="transpos_IS110"/>
    <property type="match status" value="1"/>
</dbReference>
<evidence type="ECO:0000259" key="1">
    <source>
        <dbReference type="Pfam" id="PF01548"/>
    </source>
</evidence>
<evidence type="ECO:0000313" key="4">
    <source>
        <dbReference type="Proteomes" id="UP000198407"/>
    </source>
</evidence>
<evidence type="ECO:0000259" key="2">
    <source>
        <dbReference type="Pfam" id="PF02371"/>
    </source>
</evidence>
<gene>
    <name evidence="3" type="ORF">SAMN05444352_12595</name>
</gene>
<keyword evidence="4" id="KW-1185">Reference proteome</keyword>
<dbReference type="Pfam" id="PF02371">
    <property type="entry name" value="Transposase_20"/>
    <property type="match status" value="1"/>
</dbReference>
<proteinExistence type="predicted"/>
<accession>A0A239K964</accession>
<dbReference type="PANTHER" id="PTHR33055">
    <property type="entry name" value="TRANSPOSASE FOR INSERTION SEQUENCE ELEMENT IS1111A"/>
    <property type="match status" value="1"/>
</dbReference>
<dbReference type="RefSeq" id="WP_042126075.1">
    <property type="nucleotide sequence ID" value="NZ_FZOL01000025.1"/>
</dbReference>
<dbReference type="PANTHER" id="PTHR33055:SF3">
    <property type="entry name" value="PUTATIVE TRANSPOSASE FOR IS117-RELATED"/>
    <property type="match status" value="1"/>
</dbReference>
<dbReference type="InterPro" id="IPR003346">
    <property type="entry name" value="Transposase_20"/>
</dbReference>
<dbReference type="OrthoDB" id="5289737at2"/>
<dbReference type="Pfam" id="PF01548">
    <property type="entry name" value="DEDD_Tnp_IS110"/>
    <property type="match status" value="1"/>
</dbReference>
<sequence length="343" mass="37521">MKTANLTLTSVDLGKNCFHFHGQDGSGNKLFSCKVSRTKVFEFIAQLPVCTLAMEACGGAHYMGRFAASCGHEPRLIAAQHVSPFVKSNKNDFADAEAIGEAASRPAMRFVALKTEQQQALCLLNGIRDAFIHDRTATSNRIHAYLLEFGMALQPSFATIRKLPVILEELKAPPLVIRLLQDLHAHFVYLDGRIDALTKEVRSQAAEDDLASRLMTIPCVGPITSSVLAATIGDGKQFKCGRDYAASIGLVPRQHTTGGRPRLLGISKRGNPNERRLAVQCSNTFILHLDRQTGALADWVRKMLVGHHRNVVVCALANKLARIAWALAHTHGIYEARPSVLNA</sequence>
<dbReference type="Proteomes" id="UP000198407">
    <property type="component" value="Unassembled WGS sequence"/>
</dbReference>
<dbReference type="STRING" id="1215104.GCA_000730585_02335"/>
<dbReference type="AlphaFoldDB" id="A0A239K964"/>
<reference evidence="4" key="1">
    <citation type="submission" date="2017-06" db="EMBL/GenBank/DDBJ databases">
        <authorList>
            <person name="Varghese N."/>
            <person name="Submissions S."/>
        </authorList>
    </citation>
    <scope>NUCLEOTIDE SEQUENCE [LARGE SCALE GENOMIC DNA]</scope>
    <source>
        <strain evidence="4">DSM 22348</strain>
    </source>
</reference>
<dbReference type="GO" id="GO:0004803">
    <property type="term" value="F:transposase activity"/>
    <property type="evidence" value="ECO:0007669"/>
    <property type="project" value="InterPro"/>
</dbReference>
<dbReference type="InterPro" id="IPR047650">
    <property type="entry name" value="Transpos_IS110"/>
</dbReference>
<dbReference type="EMBL" id="FZOL01000025">
    <property type="protein sequence ID" value="SNT14212.1"/>
    <property type="molecule type" value="Genomic_DNA"/>
</dbReference>
<organism evidence="3 4">
    <name type="scientific">Pseudomonas japonica</name>
    <dbReference type="NCBI Taxonomy" id="256466"/>
    <lineage>
        <taxon>Bacteria</taxon>
        <taxon>Pseudomonadati</taxon>
        <taxon>Pseudomonadota</taxon>
        <taxon>Gammaproteobacteria</taxon>
        <taxon>Pseudomonadales</taxon>
        <taxon>Pseudomonadaceae</taxon>
        <taxon>Pseudomonas</taxon>
    </lineage>
</organism>
<dbReference type="GO" id="GO:0003677">
    <property type="term" value="F:DNA binding"/>
    <property type="evidence" value="ECO:0007669"/>
    <property type="project" value="InterPro"/>
</dbReference>
<protein>
    <submittedName>
        <fullName evidence="3">Transposase</fullName>
    </submittedName>
</protein>
<feature type="domain" description="Transposase IS116/IS110/IS902 C-terminal" evidence="2">
    <location>
        <begin position="212"/>
        <end position="288"/>
    </location>
</feature>